<dbReference type="Proteomes" id="UP000886998">
    <property type="component" value="Unassembled WGS sequence"/>
</dbReference>
<gene>
    <name evidence="2" type="ORF">TNIN_426471</name>
</gene>
<dbReference type="EMBL" id="BMAV01027145">
    <property type="protein sequence ID" value="GFS56726.1"/>
    <property type="molecule type" value="Genomic_DNA"/>
</dbReference>
<dbReference type="AlphaFoldDB" id="A0A8X6IR59"/>
<evidence type="ECO:0000313" key="2">
    <source>
        <dbReference type="EMBL" id="GFS56726.1"/>
    </source>
</evidence>
<keyword evidence="3" id="KW-1185">Reference proteome</keyword>
<evidence type="ECO:0000313" key="3">
    <source>
        <dbReference type="Proteomes" id="UP000886998"/>
    </source>
</evidence>
<feature type="region of interest" description="Disordered" evidence="1">
    <location>
        <begin position="29"/>
        <end position="48"/>
    </location>
</feature>
<protein>
    <submittedName>
        <fullName evidence="2">Uncharacterized protein</fullName>
    </submittedName>
</protein>
<proteinExistence type="predicted"/>
<comment type="caution">
    <text evidence="2">The sequence shown here is derived from an EMBL/GenBank/DDBJ whole genome shotgun (WGS) entry which is preliminary data.</text>
</comment>
<name>A0A8X6IR59_9ARAC</name>
<sequence length="95" mass="10799">MTQDVLDCRHDLKNLASFVKTIVPQWDPAPWSSQKREKMTSRQKGVLVHGEISRPKSPFFQLKILLKDPKKNAQKPLPSPKSWGEGILNLLIPKG</sequence>
<organism evidence="2 3">
    <name type="scientific">Trichonephila inaurata madagascariensis</name>
    <dbReference type="NCBI Taxonomy" id="2747483"/>
    <lineage>
        <taxon>Eukaryota</taxon>
        <taxon>Metazoa</taxon>
        <taxon>Ecdysozoa</taxon>
        <taxon>Arthropoda</taxon>
        <taxon>Chelicerata</taxon>
        <taxon>Arachnida</taxon>
        <taxon>Araneae</taxon>
        <taxon>Araneomorphae</taxon>
        <taxon>Entelegynae</taxon>
        <taxon>Araneoidea</taxon>
        <taxon>Nephilidae</taxon>
        <taxon>Trichonephila</taxon>
        <taxon>Trichonephila inaurata</taxon>
    </lineage>
</organism>
<evidence type="ECO:0000256" key="1">
    <source>
        <dbReference type="SAM" id="MobiDB-lite"/>
    </source>
</evidence>
<reference evidence="2" key="1">
    <citation type="submission" date="2020-08" db="EMBL/GenBank/DDBJ databases">
        <title>Multicomponent nature underlies the extraordinary mechanical properties of spider dragline silk.</title>
        <authorList>
            <person name="Kono N."/>
            <person name="Nakamura H."/>
            <person name="Mori M."/>
            <person name="Yoshida Y."/>
            <person name="Ohtoshi R."/>
            <person name="Malay A.D."/>
            <person name="Moran D.A.P."/>
            <person name="Tomita M."/>
            <person name="Numata K."/>
            <person name="Arakawa K."/>
        </authorList>
    </citation>
    <scope>NUCLEOTIDE SEQUENCE</scope>
</reference>
<accession>A0A8X6IR59</accession>